<sequence>MQGDRHQALSGTSNPSAPQAWAPSPERSTTTTSRKNMRDRRQMVEAERGATQHNTTQEERRHNKQTMN</sequence>
<evidence type="ECO:0000256" key="1">
    <source>
        <dbReference type="SAM" id="MobiDB-lite"/>
    </source>
</evidence>
<evidence type="ECO:0000313" key="2">
    <source>
        <dbReference type="EMBL" id="MPC90693.1"/>
    </source>
</evidence>
<feature type="region of interest" description="Disordered" evidence="1">
    <location>
        <begin position="1"/>
        <end position="68"/>
    </location>
</feature>
<evidence type="ECO:0000313" key="3">
    <source>
        <dbReference type="Proteomes" id="UP000324222"/>
    </source>
</evidence>
<dbReference type="AlphaFoldDB" id="A0A5B7J892"/>
<feature type="compositionally biased region" description="Basic and acidic residues" evidence="1">
    <location>
        <begin position="39"/>
        <end position="61"/>
    </location>
</feature>
<protein>
    <submittedName>
        <fullName evidence="2">Uncharacterized protein</fullName>
    </submittedName>
</protein>
<accession>A0A5B7J892</accession>
<comment type="caution">
    <text evidence="2">The sequence shown here is derived from an EMBL/GenBank/DDBJ whole genome shotgun (WGS) entry which is preliminary data.</text>
</comment>
<keyword evidence="3" id="KW-1185">Reference proteome</keyword>
<dbReference type="Proteomes" id="UP000324222">
    <property type="component" value="Unassembled WGS sequence"/>
</dbReference>
<proteinExistence type="predicted"/>
<organism evidence="2 3">
    <name type="scientific">Portunus trituberculatus</name>
    <name type="common">Swimming crab</name>
    <name type="synonym">Neptunus trituberculatus</name>
    <dbReference type="NCBI Taxonomy" id="210409"/>
    <lineage>
        <taxon>Eukaryota</taxon>
        <taxon>Metazoa</taxon>
        <taxon>Ecdysozoa</taxon>
        <taxon>Arthropoda</taxon>
        <taxon>Crustacea</taxon>
        <taxon>Multicrustacea</taxon>
        <taxon>Malacostraca</taxon>
        <taxon>Eumalacostraca</taxon>
        <taxon>Eucarida</taxon>
        <taxon>Decapoda</taxon>
        <taxon>Pleocyemata</taxon>
        <taxon>Brachyura</taxon>
        <taxon>Eubrachyura</taxon>
        <taxon>Portunoidea</taxon>
        <taxon>Portunidae</taxon>
        <taxon>Portuninae</taxon>
        <taxon>Portunus</taxon>
    </lineage>
</organism>
<reference evidence="2 3" key="1">
    <citation type="submission" date="2019-05" db="EMBL/GenBank/DDBJ databases">
        <title>Another draft genome of Portunus trituberculatus and its Hox gene families provides insights of decapod evolution.</title>
        <authorList>
            <person name="Jeong J.-H."/>
            <person name="Song I."/>
            <person name="Kim S."/>
            <person name="Choi T."/>
            <person name="Kim D."/>
            <person name="Ryu S."/>
            <person name="Kim W."/>
        </authorList>
    </citation>
    <scope>NUCLEOTIDE SEQUENCE [LARGE SCALE GENOMIC DNA]</scope>
    <source>
        <tissue evidence="2">Muscle</tissue>
    </source>
</reference>
<dbReference type="EMBL" id="VSRR010085258">
    <property type="protein sequence ID" value="MPC90693.1"/>
    <property type="molecule type" value="Genomic_DNA"/>
</dbReference>
<name>A0A5B7J892_PORTR</name>
<gene>
    <name evidence="2" type="ORF">E2C01_085690</name>
</gene>